<evidence type="ECO:0000313" key="2">
    <source>
        <dbReference type="Proteomes" id="UP000184267"/>
    </source>
</evidence>
<keyword evidence="2" id="KW-1185">Reference proteome</keyword>
<protein>
    <submittedName>
        <fullName evidence="1">Uncharacterized protein</fullName>
    </submittedName>
</protein>
<dbReference type="Proteomes" id="UP000184267">
    <property type="component" value="Unassembled WGS sequence"/>
</dbReference>
<comment type="caution">
    <text evidence="1">The sequence shown here is derived from an EMBL/GenBank/DDBJ whole genome shotgun (WGS) entry which is preliminary data.</text>
</comment>
<name>A0A1M2VXF8_TRAPU</name>
<evidence type="ECO:0000313" key="1">
    <source>
        <dbReference type="EMBL" id="OJT12210.1"/>
    </source>
</evidence>
<dbReference type="EMBL" id="MNAD01000508">
    <property type="protein sequence ID" value="OJT12210.1"/>
    <property type="molecule type" value="Genomic_DNA"/>
</dbReference>
<gene>
    <name evidence="1" type="ORF">TRAPUB_11243</name>
</gene>
<dbReference type="AlphaFoldDB" id="A0A1M2VXF8"/>
<organism evidence="1 2">
    <name type="scientific">Trametes pubescens</name>
    <name type="common">White-rot fungus</name>
    <dbReference type="NCBI Taxonomy" id="154538"/>
    <lineage>
        <taxon>Eukaryota</taxon>
        <taxon>Fungi</taxon>
        <taxon>Dikarya</taxon>
        <taxon>Basidiomycota</taxon>
        <taxon>Agaricomycotina</taxon>
        <taxon>Agaricomycetes</taxon>
        <taxon>Polyporales</taxon>
        <taxon>Polyporaceae</taxon>
        <taxon>Trametes</taxon>
    </lineage>
</organism>
<dbReference type="OrthoDB" id="10273079at2759"/>
<feature type="non-terminal residue" evidence="1">
    <location>
        <position position="1"/>
    </location>
</feature>
<accession>A0A1M2VXF8</accession>
<proteinExistence type="predicted"/>
<dbReference type="OMA" id="ANGRWAF"/>
<reference evidence="1 2" key="1">
    <citation type="submission" date="2016-10" db="EMBL/GenBank/DDBJ databases">
        <title>Genome sequence of the basidiomycete white-rot fungus Trametes pubescens.</title>
        <authorList>
            <person name="Makela M.R."/>
            <person name="Granchi Z."/>
            <person name="Peng M."/>
            <person name="De Vries R.P."/>
            <person name="Grigoriev I."/>
            <person name="Riley R."/>
            <person name="Hilden K."/>
        </authorList>
    </citation>
    <scope>NUCLEOTIDE SEQUENCE [LARGE SCALE GENOMIC DNA]</scope>
    <source>
        <strain evidence="1 2">FBCC735</strain>
    </source>
</reference>
<sequence>ILQALTASAASGQRTVHWGEFHGLFKTYFEFDVQRGANRKHVFTPPIDGANGRWAFGPKKFVAYKPQDKEFSPQDMTDLRKTLKDAYGWGADTFSRR</sequence>